<dbReference type="GO" id="GO:0005739">
    <property type="term" value="C:mitochondrion"/>
    <property type="evidence" value="ECO:0007669"/>
    <property type="project" value="TreeGrafter"/>
</dbReference>
<feature type="domain" description="Oxidoreductase-like" evidence="1">
    <location>
        <begin position="3"/>
        <end position="41"/>
    </location>
</feature>
<dbReference type="Pfam" id="PF09791">
    <property type="entry name" value="Oxidored-like"/>
    <property type="match status" value="1"/>
</dbReference>
<dbReference type="EMBL" id="KQ964732">
    <property type="protein sequence ID" value="KXN66389.1"/>
    <property type="molecule type" value="Genomic_DNA"/>
</dbReference>
<name>A0A137NUE8_CONC2</name>
<dbReference type="Proteomes" id="UP000070444">
    <property type="component" value="Unassembled WGS sequence"/>
</dbReference>
<evidence type="ECO:0000259" key="1">
    <source>
        <dbReference type="Pfam" id="PF09791"/>
    </source>
</evidence>
<organism evidence="2 3">
    <name type="scientific">Conidiobolus coronatus (strain ATCC 28846 / CBS 209.66 / NRRL 28638)</name>
    <name type="common">Delacroixia coronata</name>
    <dbReference type="NCBI Taxonomy" id="796925"/>
    <lineage>
        <taxon>Eukaryota</taxon>
        <taxon>Fungi</taxon>
        <taxon>Fungi incertae sedis</taxon>
        <taxon>Zoopagomycota</taxon>
        <taxon>Entomophthoromycotina</taxon>
        <taxon>Entomophthoromycetes</taxon>
        <taxon>Entomophthorales</taxon>
        <taxon>Ancylistaceae</taxon>
        <taxon>Conidiobolus</taxon>
    </lineage>
</organism>
<keyword evidence="3" id="KW-1185">Reference proteome</keyword>
<dbReference type="InterPro" id="IPR039251">
    <property type="entry name" value="OXLD1"/>
</dbReference>
<evidence type="ECO:0000313" key="2">
    <source>
        <dbReference type="EMBL" id="KXN66389.1"/>
    </source>
</evidence>
<dbReference type="AlphaFoldDB" id="A0A137NUE8"/>
<sequence length="80" mass="9334">MKMPVKPEPYPTEMCCMSGCAVCIIDVYQEEFENYLKEKEKYIAYCKENGLEIPDIMLKQEKPDIDPSLVAFKEMEKKMG</sequence>
<protein>
    <recommendedName>
        <fullName evidence="1">Oxidoreductase-like domain-containing protein</fullName>
    </recommendedName>
</protein>
<dbReference type="InterPro" id="IPR019180">
    <property type="entry name" value="Oxidoreductase-like_N"/>
</dbReference>
<accession>A0A137NUE8</accession>
<evidence type="ECO:0000313" key="3">
    <source>
        <dbReference type="Proteomes" id="UP000070444"/>
    </source>
</evidence>
<reference evidence="2 3" key="1">
    <citation type="journal article" date="2015" name="Genome Biol. Evol.">
        <title>Phylogenomic analyses indicate that early fungi evolved digesting cell walls of algal ancestors of land plants.</title>
        <authorList>
            <person name="Chang Y."/>
            <person name="Wang S."/>
            <person name="Sekimoto S."/>
            <person name="Aerts A.L."/>
            <person name="Choi C."/>
            <person name="Clum A."/>
            <person name="LaButti K.M."/>
            <person name="Lindquist E.A."/>
            <person name="Yee Ngan C."/>
            <person name="Ohm R.A."/>
            <person name="Salamov A.A."/>
            <person name="Grigoriev I.V."/>
            <person name="Spatafora J.W."/>
            <person name="Berbee M.L."/>
        </authorList>
    </citation>
    <scope>NUCLEOTIDE SEQUENCE [LARGE SCALE GENOMIC DNA]</scope>
    <source>
        <strain evidence="2 3">NRRL 28638</strain>
    </source>
</reference>
<gene>
    <name evidence="2" type="ORF">CONCODRAFT_11784</name>
</gene>
<dbReference type="PANTHER" id="PTHR21193">
    <property type="entry name" value="OXIDOREDUCTASE-LIKE DOMAIN-CONTAINING PROTEIN 1"/>
    <property type="match status" value="1"/>
</dbReference>
<dbReference type="PANTHER" id="PTHR21193:SF3">
    <property type="entry name" value="OXIDOREDUCTASE-LIKE DOMAIN-CONTAINING PROTEIN 1"/>
    <property type="match status" value="1"/>
</dbReference>
<proteinExistence type="predicted"/>
<dbReference type="OrthoDB" id="10064411at2759"/>